<feature type="transmembrane region" description="Helical" evidence="10">
    <location>
        <begin position="126"/>
        <end position="150"/>
    </location>
</feature>
<sequence>MHDKTAQDHPHAHGHAHSHGPQSFNRAFAIGVTLNLGFVLLEALFGVLSNSLALLADAGHNLSDVLGLLLAWGANVLVQKRPTRRHTYGLRRSSVMAALFNALFLLIAVAAIAWEALLRLSDPQPIASVTVIVVAGIGILINAYTAWLFMSGKDHDMNIRGAYLHMAADAAISFGVVLAAIAMLFTGWLWLDPLVSILIAIIIAFGTWGLMRESVNLSLDAVPAHIQPDQVLAYLQSLPGISEVHDLHIWAMSTTEVALTAHLVKPDGNLDDELLTEIAEELHEHFAIQHSTLQFERGNHCVPCRQAPDEVL</sequence>
<dbReference type="GO" id="GO:0005385">
    <property type="term" value="F:zinc ion transmembrane transporter activity"/>
    <property type="evidence" value="ECO:0007669"/>
    <property type="project" value="TreeGrafter"/>
</dbReference>
<comment type="subcellular location">
    <subcellularLocation>
        <location evidence="1">Membrane</location>
        <topology evidence="1">Multi-pass membrane protein</topology>
    </subcellularLocation>
</comment>
<evidence type="ECO:0000256" key="5">
    <source>
        <dbReference type="ARBA" id="ARBA00022906"/>
    </source>
</evidence>
<accession>A0A1H2EQK9</accession>
<reference evidence="14" key="1">
    <citation type="submission" date="2016-10" db="EMBL/GenBank/DDBJ databases">
        <authorList>
            <person name="Varghese N."/>
            <person name="Submissions S."/>
        </authorList>
    </citation>
    <scope>NUCLEOTIDE SEQUENCE [LARGE SCALE GENOMIC DNA]</scope>
    <source>
        <strain evidence="14">DSM 17875</strain>
    </source>
</reference>
<dbReference type="SUPFAM" id="SSF161111">
    <property type="entry name" value="Cation efflux protein transmembrane domain-like"/>
    <property type="match status" value="1"/>
</dbReference>
<evidence type="ECO:0000313" key="13">
    <source>
        <dbReference type="EMBL" id="SDT97416.1"/>
    </source>
</evidence>
<keyword evidence="5" id="KW-0864">Zinc transport</keyword>
<dbReference type="InterPro" id="IPR002524">
    <property type="entry name" value="Cation_efflux"/>
</dbReference>
<comment type="similarity">
    <text evidence="2">Belongs to the cation diffusion facilitator (CDF) transporter (TC 2.A.4) family. SLC30A subfamily.</text>
</comment>
<dbReference type="STRING" id="364197.SAMN05216296_0995"/>
<feature type="region of interest" description="Disordered" evidence="9">
    <location>
        <begin position="1"/>
        <end position="20"/>
    </location>
</feature>
<keyword evidence="3" id="KW-0813">Transport</keyword>
<dbReference type="InterPro" id="IPR050681">
    <property type="entry name" value="CDF/SLC30A"/>
</dbReference>
<keyword evidence="8 10" id="KW-0472">Membrane</keyword>
<evidence type="ECO:0000256" key="4">
    <source>
        <dbReference type="ARBA" id="ARBA00022692"/>
    </source>
</evidence>
<dbReference type="InterPro" id="IPR027470">
    <property type="entry name" value="Cation_efflux_CTD"/>
</dbReference>
<evidence type="ECO:0000256" key="7">
    <source>
        <dbReference type="ARBA" id="ARBA00023065"/>
    </source>
</evidence>
<dbReference type="Proteomes" id="UP000243232">
    <property type="component" value="Chromosome I"/>
</dbReference>
<feature type="transmembrane region" description="Helical" evidence="10">
    <location>
        <begin position="194"/>
        <end position="211"/>
    </location>
</feature>
<keyword evidence="5" id="KW-0862">Zinc</keyword>
<name>A0A1H2EQK9_9PSED</name>
<feature type="transmembrane region" description="Helical" evidence="10">
    <location>
        <begin position="162"/>
        <end position="188"/>
    </location>
</feature>
<keyword evidence="4 10" id="KW-0812">Transmembrane</keyword>
<feature type="compositionally biased region" description="Basic and acidic residues" evidence="9">
    <location>
        <begin position="1"/>
        <end position="11"/>
    </location>
</feature>
<dbReference type="RefSeq" id="WP_090193373.1">
    <property type="nucleotide sequence ID" value="NZ_LT629785.1"/>
</dbReference>
<evidence type="ECO:0000256" key="3">
    <source>
        <dbReference type="ARBA" id="ARBA00022448"/>
    </source>
</evidence>
<dbReference type="NCBIfam" id="TIGR01297">
    <property type="entry name" value="CDF"/>
    <property type="match status" value="1"/>
</dbReference>
<organism evidence="13 14">
    <name type="scientific">Pseudomonas pohangensis</name>
    <dbReference type="NCBI Taxonomy" id="364197"/>
    <lineage>
        <taxon>Bacteria</taxon>
        <taxon>Pseudomonadati</taxon>
        <taxon>Pseudomonadota</taxon>
        <taxon>Gammaproteobacteria</taxon>
        <taxon>Pseudomonadales</taxon>
        <taxon>Pseudomonadaceae</taxon>
        <taxon>Pseudomonas</taxon>
    </lineage>
</organism>
<evidence type="ECO:0000256" key="2">
    <source>
        <dbReference type="ARBA" id="ARBA00008873"/>
    </source>
</evidence>
<dbReference type="PANTHER" id="PTHR11562:SF17">
    <property type="entry name" value="RE54080P-RELATED"/>
    <property type="match status" value="1"/>
</dbReference>
<dbReference type="Gene3D" id="1.20.1510.10">
    <property type="entry name" value="Cation efflux protein transmembrane domain"/>
    <property type="match status" value="1"/>
</dbReference>
<evidence type="ECO:0000256" key="10">
    <source>
        <dbReference type="SAM" id="Phobius"/>
    </source>
</evidence>
<evidence type="ECO:0000256" key="6">
    <source>
        <dbReference type="ARBA" id="ARBA00022989"/>
    </source>
</evidence>
<proteinExistence type="inferred from homology"/>
<feature type="transmembrane region" description="Helical" evidence="10">
    <location>
        <begin position="90"/>
        <end position="114"/>
    </location>
</feature>
<feature type="domain" description="Cation efflux protein cytoplasmic" evidence="12">
    <location>
        <begin position="228"/>
        <end position="296"/>
    </location>
</feature>
<keyword evidence="6 10" id="KW-1133">Transmembrane helix</keyword>
<dbReference type="AlphaFoldDB" id="A0A1H2EQK9"/>
<dbReference type="Pfam" id="PF16916">
    <property type="entry name" value="ZT_dimer"/>
    <property type="match status" value="1"/>
</dbReference>
<gene>
    <name evidence="13" type="ORF">SAMN05216296_0995</name>
</gene>
<evidence type="ECO:0000259" key="12">
    <source>
        <dbReference type="Pfam" id="PF16916"/>
    </source>
</evidence>
<feature type="domain" description="Cation efflux protein transmembrane" evidence="11">
    <location>
        <begin position="30"/>
        <end position="215"/>
    </location>
</feature>
<keyword evidence="14" id="KW-1185">Reference proteome</keyword>
<evidence type="ECO:0000256" key="8">
    <source>
        <dbReference type="ARBA" id="ARBA00023136"/>
    </source>
</evidence>
<dbReference type="GO" id="GO:0005886">
    <property type="term" value="C:plasma membrane"/>
    <property type="evidence" value="ECO:0007669"/>
    <property type="project" value="TreeGrafter"/>
</dbReference>
<dbReference type="SUPFAM" id="SSF160240">
    <property type="entry name" value="Cation efflux protein cytoplasmic domain-like"/>
    <property type="match status" value="1"/>
</dbReference>
<dbReference type="Pfam" id="PF01545">
    <property type="entry name" value="Cation_efflux"/>
    <property type="match status" value="1"/>
</dbReference>
<dbReference type="InterPro" id="IPR058533">
    <property type="entry name" value="Cation_efflux_TM"/>
</dbReference>
<evidence type="ECO:0000313" key="14">
    <source>
        <dbReference type="Proteomes" id="UP000243232"/>
    </source>
</evidence>
<dbReference type="EMBL" id="LT629785">
    <property type="protein sequence ID" value="SDT97416.1"/>
    <property type="molecule type" value="Genomic_DNA"/>
</dbReference>
<evidence type="ECO:0000256" key="1">
    <source>
        <dbReference type="ARBA" id="ARBA00004141"/>
    </source>
</evidence>
<dbReference type="PANTHER" id="PTHR11562">
    <property type="entry name" value="CATION EFFLUX PROTEIN/ ZINC TRANSPORTER"/>
    <property type="match status" value="1"/>
</dbReference>
<dbReference type="InterPro" id="IPR036837">
    <property type="entry name" value="Cation_efflux_CTD_sf"/>
</dbReference>
<feature type="transmembrane region" description="Helical" evidence="10">
    <location>
        <begin position="27"/>
        <end position="48"/>
    </location>
</feature>
<evidence type="ECO:0000259" key="11">
    <source>
        <dbReference type="Pfam" id="PF01545"/>
    </source>
</evidence>
<dbReference type="InterPro" id="IPR027469">
    <property type="entry name" value="Cation_efflux_TMD_sf"/>
</dbReference>
<evidence type="ECO:0000256" key="9">
    <source>
        <dbReference type="SAM" id="MobiDB-lite"/>
    </source>
</evidence>
<dbReference type="OrthoDB" id="9809646at2"/>
<protein>
    <submittedName>
        <fullName evidence="13">Cobalt-zinc-cadmium efflux system protein</fullName>
    </submittedName>
</protein>
<keyword evidence="7" id="KW-0406">Ion transport</keyword>